<comment type="similarity">
    <text evidence="1">Belongs to the UPF0246 family.</text>
</comment>
<dbReference type="OrthoDB" id="9777133at2"/>
<reference evidence="2 3" key="1">
    <citation type="journal article" date="2015" name="BMC Genomics">
        <title>Genome mining reveals unlocked bioactive potential of marine Gram-negative bacteria.</title>
        <authorList>
            <person name="Machado H."/>
            <person name="Sonnenschein E.C."/>
            <person name="Melchiorsen J."/>
            <person name="Gram L."/>
        </authorList>
    </citation>
    <scope>NUCLEOTIDE SEQUENCE [LARGE SCALE GENOMIC DNA]</scope>
    <source>
        <strain evidence="2 3">S3137</strain>
    </source>
</reference>
<dbReference type="PATRIC" id="fig|151081.8.peg.1806"/>
<gene>
    <name evidence="2" type="ORF">TW72_03140</name>
</gene>
<name>A0A0F4Q2N3_9GAMM</name>
<dbReference type="PANTHER" id="PTHR30283">
    <property type="entry name" value="PEROXIDE STRESS RESPONSE PROTEIN YAAA"/>
    <property type="match status" value="1"/>
</dbReference>
<comment type="caution">
    <text evidence="2">The sequence shown here is derived from an EMBL/GenBank/DDBJ whole genome shotgun (WGS) entry which is preliminary data.</text>
</comment>
<proteinExistence type="inferred from homology"/>
<dbReference type="EMBL" id="JXXZ01000002">
    <property type="protein sequence ID" value="KJZ01946.1"/>
    <property type="molecule type" value="Genomic_DNA"/>
</dbReference>
<dbReference type="RefSeq" id="WP_045979310.1">
    <property type="nucleotide sequence ID" value="NZ_JXXY01000006.1"/>
</dbReference>
<dbReference type="NCBIfam" id="NF002542">
    <property type="entry name" value="PRK02101.1-3"/>
    <property type="match status" value="1"/>
</dbReference>
<dbReference type="Pfam" id="PF03883">
    <property type="entry name" value="H2O2_YaaD"/>
    <property type="match status" value="1"/>
</dbReference>
<dbReference type="GO" id="GO:0033194">
    <property type="term" value="P:response to hydroperoxide"/>
    <property type="evidence" value="ECO:0007669"/>
    <property type="project" value="TreeGrafter"/>
</dbReference>
<evidence type="ECO:0000313" key="3">
    <source>
        <dbReference type="Proteomes" id="UP000033664"/>
    </source>
</evidence>
<protein>
    <recommendedName>
        <fullName evidence="1">UPF0246 protein TW72_03140</fullName>
    </recommendedName>
</protein>
<evidence type="ECO:0000313" key="2">
    <source>
        <dbReference type="EMBL" id="KJZ01946.1"/>
    </source>
</evidence>
<organism evidence="2 3">
    <name type="scientific">Pseudoalteromonas ruthenica</name>
    <dbReference type="NCBI Taxonomy" id="151081"/>
    <lineage>
        <taxon>Bacteria</taxon>
        <taxon>Pseudomonadati</taxon>
        <taxon>Pseudomonadota</taxon>
        <taxon>Gammaproteobacteria</taxon>
        <taxon>Alteromonadales</taxon>
        <taxon>Pseudoalteromonadaceae</taxon>
        <taxon>Pseudoalteromonas</taxon>
    </lineage>
</organism>
<dbReference type="AlphaFoldDB" id="A0A0F4Q2N3"/>
<keyword evidence="3" id="KW-1185">Reference proteome</keyword>
<dbReference type="HAMAP" id="MF_00652">
    <property type="entry name" value="UPF0246"/>
    <property type="match status" value="1"/>
</dbReference>
<accession>A0A0F4Q2N3</accession>
<evidence type="ECO:0000256" key="1">
    <source>
        <dbReference type="HAMAP-Rule" id="MF_00652"/>
    </source>
</evidence>
<dbReference type="NCBIfam" id="NF002541">
    <property type="entry name" value="PRK02101.1-1"/>
    <property type="match status" value="1"/>
</dbReference>
<dbReference type="GO" id="GO:0005829">
    <property type="term" value="C:cytosol"/>
    <property type="evidence" value="ECO:0007669"/>
    <property type="project" value="TreeGrafter"/>
</dbReference>
<sequence length="259" mass="28926">MITVISPAKNLDYDTPAPTQDYTQPELLSHSEELIEVCRELSPQQLGSLMKISDKLAGLNAARFSEWSQPFTPENAKQAVFAFNGDVYTGLDASSLEDKALAYAQQHLRILSGLYGVLKPLDLMQAYRLEMGTKLNNPRGTNLYQFWAEVITKKLNEAMAQAGTSTLVNLASNEYFKAVDKKALDGAIVTPVFKDCKNGQYKVISFYAKKARGMMARYIIENQVDSLSALQRFDSAGYYFSAEATKKDNEPVFLRDEQS</sequence>
<dbReference type="Proteomes" id="UP000033664">
    <property type="component" value="Unassembled WGS sequence"/>
</dbReference>
<dbReference type="PANTHER" id="PTHR30283:SF4">
    <property type="entry name" value="PEROXIDE STRESS RESISTANCE PROTEIN YAAA"/>
    <property type="match status" value="1"/>
</dbReference>
<dbReference type="eggNOG" id="COG3022">
    <property type="taxonomic scope" value="Bacteria"/>
</dbReference>
<dbReference type="InterPro" id="IPR005583">
    <property type="entry name" value="YaaA"/>
</dbReference>
<dbReference type="GeneID" id="58227480"/>